<protein>
    <recommendedName>
        <fullName evidence="6">THAP-type domain-containing protein</fullName>
    </recommendedName>
</protein>
<comment type="caution">
    <text evidence="7">The sequence shown here is derived from an EMBL/GenBank/DDBJ whole genome shotgun (WGS) entry which is preliminary data.</text>
</comment>
<dbReference type="GO" id="GO:0003677">
    <property type="term" value="F:DNA binding"/>
    <property type="evidence" value="ECO:0007669"/>
    <property type="project" value="UniProtKB-UniRule"/>
</dbReference>
<evidence type="ECO:0000256" key="4">
    <source>
        <dbReference type="ARBA" id="ARBA00023125"/>
    </source>
</evidence>
<evidence type="ECO:0000313" key="8">
    <source>
        <dbReference type="Proteomes" id="UP001566132"/>
    </source>
</evidence>
<gene>
    <name evidence="7" type="ORF">ABEB36_014077</name>
</gene>
<accession>A0ABD1E3F1</accession>
<feature type="domain" description="THAP-type" evidence="6">
    <location>
        <begin position="1"/>
        <end position="59"/>
    </location>
</feature>
<proteinExistence type="predicted"/>
<dbReference type="Proteomes" id="UP001566132">
    <property type="component" value="Unassembled WGS sequence"/>
</dbReference>
<keyword evidence="3" id="KW-0862">Zinc</keyword>
<keyword evidence="1" id="KW-0479">Metal-binding</keyword>
<dbReference type="InterPro" id="IPR006612">
    <property type="entry name" value="THAP_Znf"/>
</dbReference>
<evidence type="ECO:0000256" key="1">
    <source>
        <dbReference type="ARBA" id="ARBA00022723"/>
    </source>
</evidence>
<name>A0ABD1E3F1_HYPHA</name>
<evidence type="ECO:0000256" key="2">
    <source>
        <dbReference type="ARBA" id="ARBA00022771"/>
    </source>
</evidence>
<dbReference type="EMBL" id="JBDJPC010000012">
    <property type="protein sequence ID" value="KAL1489134.1"/>
    <property type="molecule type" value="Genomic_DNA"/>
</dbReference>
<dbReference type="GO" id="GO:0008270">
    <property type="term" value="F:zinc ion binding"/>
    <property type="evidence" value="ECO:0007669"/>
    <property type="project" value="UniProtKB-KW"/>
</dbReference>
<dbReference type="SUPFAM" id="SSF57716">
    <property type="entry name" value="Glucocorticoid receptor-like (DNA-binding domain)"/>
    <property type="match status" value="1"/>
</dbReference>
<evidence type="ECO:0000256" key="3">
    <source>
        <dbReference type="ARBA" id="ARBA00022833"/>
    </source>
</evidence>
<evidence type="ECO:0000256" key="5">
    <source>
        <dbReference type="PROSITE-ProRule" id="PRU00309"/>
    </source>
</evidence>
<keyword evidence="4 5" id="KW-0238">DNA-binding</keyword>
<keyword evidence="8" id="KW-1185">Reference proteome</keyword>
<dbReference type="AlphaFoldDB" id="A0ABD1E3F1"/>
<evidence type="ECO:0000313" key="7">
    <source>
        <dbReference type="EMBL" id="KAL1489134.1"/>
    </source>
</evidence>
<reference evidence="7 8" key="1">
    <citation type="submission" date="2024-05" db="EMBL/GenBank/DDBJ databases">
        <title>Genetic variation in Jamaican populations of the coffee berry borer (Hypothenemus hampei).</title>
        <authorList>
            <person name="Errbii M."/>
            <person name="Myrie A."/>
        </authorList>
    </citation>
    <scope>NUCLEOTIDE SEQUENCE [LARGE SCALE GENOMIC DNA]</scope>
    <source>
        <strain evidence="7">JA-Hopewell-2020-01-JO</strain>
        <tissue evidence="7">Whole body</tissue>
    </source>
</reference>
<evidence type="ECO:0000259" key="6">
    <source>
        <dbReference type="PROSITE" id="PS50950"/>
    </source>
</evidence>
<organism evidence="7 8">
    <name type="scientific">Hypothenemus hampei</name>
    <name type="common">Coffee berry borer</name>
    <dbReference type="NCBI Taxonomy" id="57062"/>
    <lineage>
        <taxon>Eukaryota</taxon>
        <taxon>Metazoa</taxon>
        <taxon>Ecdysozoa</taxon>
        <taxon>Arthropoda</taxon>
        <taxon>Hexapoda</taxon>
        <taxon>Insecta</taxon>
        <taxon>Pterygota</taxon>
        <taxon>Neoptera</taxon>
        <taxon>Endopterygota</taxon>
        <taxon>Coleoptera</taxon>
        <taxon>Polyphaga</taxon>
        <taxon>Cucujiformia</taxon>
        <taxon>Curculionidae</taxon>
        <taxon>Scolytinae</taxon>
        <taxon>Hypothenemus</taxon>
    </lineage>
</organism>
<sequence>MPPKGGFVCCVSDCYSRTIDKNISFFRFPKNTERYMLYKNNIWISEPYSYLMALDNNIM</sequence>
<keyword evidence="2 5" id="KW-0863">Zinc-finger</keyword>
<dbReference type="PROSITE" id="PS50950">
    <property type="entry name" value="ZF_THAP"/>
    <property type="match status" value="1"/>
</dbReference>